<dbReference type="AlphaFoldDB" id="A0A7W8JBG4"/>
<reference evidence="1 2" key="1">
    <citation type="submission" date="2020-08" db="EMBL/GenBank/DDBJ databases">
        <title>Genomic Encyclopedia of Type Strains, Phase IV (KMG-V): Genome sequencing to study the core and pangenomes of soil and plant-associated prokaryotes.</title>
        <authorList>
            <person name="Whitman W."/>
        </authorList>
    </citation>
    <scope>NUCLEOTIDE SEQUENCE [LARGE SCALE GENOMIC DNA]</scope>
    <source>
        <strain evidence="1 2">M8US30</strain>
    </source>
</reference>
<accession>A0A7W8JBG4</accession>
<sequence>MAGKNEAVAHMAKPMHLEGKWPKPTIYLRRKQNVYRKEVKNCPSSSSALPRAFSIKRTTKFNKALNRIFP</sequence>
<organism evidence="1 2">
    <name type="scientific">Tunturiibacter lichenicola</name>
    <dbReference type="NCBI Taxonomy" id="2051959"/>
    <lineage>
        <taxon>Bacteria</taxon>
        <taxon>Pseudomonadati</taxon>
        <taxon>Acidobacteriota</taxon>
        <taxon>Terriglobia</taxon>
        <taxon>Terriglobales</taxon>
        <taxon>Acidobacteriaceae</taxon>
        <taxon>Tunturiibacter</taxon>
    </lineage>
</organism>
<gene>
    <name evidence="1" type="ORF">HDF10_002962</name>
</gene>
<dbReference type="Proteomes" id="UP000569092">
    <property type="component" value="Unassembled WGS sequence"/>
</dbReference>
<name>A0A7W8JBG4_9BACT</name>
<protein>
    <submittedName>
        <fullName evidence="1">Uncharacterized protein</fullName>
    </submittedName>
</protein>
<evidence type="ECO:0000313" key="1">
    <source>
        <dbReference type="EMBL" id="MBB5344976.1"/>
    </source>
</evidence>
<proteinExistence type="predicted"/>
<comment type="caution">
    <text evidence="1">The sequence shown here is derived from an EMBL/GenBank/DDBJ whole genome shotgun (WGS) entry which is preliminary data.</text>
</comment>
<dbReference type="EMBL" id="JACHDZ010000004">
    <property type="protein sequence ID" value="MBB5344976.1"/>
    <property type="molecule type" value="Genomic_DNA"/>
</dbReference>
<evidence type="ECO:0000313" key="2">
    <source>
        <dbReference type="Proteomes" id="UP000569092"/>
    </source>
</evidence>